<protein>
    <recommendedName>
        <fullName evidence="3">histidine kinase</fullName>
        <ecNumber evidence="3">2.7.13.3</ecNumber>
    </recommendedName>
</protein>
<keyword evidence="7 15" id="KW-0418">Kinase</keyword>
<dbReference type="CDD" id="cd00082">
    <property type="entry name" value="HisKA"/>
    <property type="match status" value="1"/>
</dbReference>
<dbReference type="InterPro" id="IPR003660">
    <property type="entry name" value="HAMP_dom"/>
</dbReference>
<keyword evidence="5" id="KW-0808">Transferase</keyword>
<dbReference type="InterPro" id="IPR036890">
    <property type="entry name" value="HATPase_C_sf"/>
</dbReference>
<dbReference type="PRINTS" id="PR00344">
    <property type="entry name" value="BCTRLSENSOR"/>
</dbReference>
<dbReference type="SMART" id="SM00387">
    <property type="entry name" value="HATPase_c"/>
    <property type="match status" value="1"/>
</dbReference>
<dbReference type="Proteomes" id="UP001163203">
    <property type="component" value="Chromosome"/>
</dbReference>
<dbReference type="InterPro" id="IPR050428">
    <property type="entry name" value="TCS_sensor_his_kinase"/>
</dbReference>
<evidence type="ECO:0000256" key="7">
    <source>
        <dbReference type="ARBA" id="ARBA00022777"/>
    </source>
</evidence>
<feature type="transmembrane region" description="Helical" evidence="12">
    <location>
        <begin position="189"/>
        <end position="215"/>
    </location>
</feature>
<dbReference type="RefSeq" id="WP_268756154.1">
    <property type="nucleotide sequence ID" value="NZ_CP113836.1"/>
</dbReference>
<evidence type="ECO:0000256" key="5">
    <source>
        <dbReference type="ARBA" id="ARBA00022679"/>
    </source>
</evidence>
<proteinExistence type="predicted"/>
<dbReference type="InterPro" id="IPR003661">
    <property type="entry name" value="HisK_dim/P_dom"/>
</dbReference>
<dbReference type="PROSITE" id="PS50885">
    <property type="entry name" value="HAMP"/>
    <property type="match status" value="1"/>
</dbReference>
<organism evidence="15 16">
    <name type="scientific">Amycolatopsis cynarae</name>
    <dbReference type="NCBI Taxonomy" id="2995223"/>
    <lineage>
        <taxon>Bacteria</taxon>
        <taxon>Bacillati</taxon>
        <taxon>Actinomycetota</taxon>
        <taxon>Actinomycetes</taxon>
        <taxon>Pseudonocardiales</taxon>
        <taxon>Pseudonocardiaceae</taxon>
        <taxon>Amycolatopsis</taxon>
    </lineage>
</organism>
<feature type="transmembrane region" description="Helical" evidence="12">
    <location>
        <begin position="20"/>
        <end position="42"/>
    </location>
</feature>
<evidence type="ECO:0000256" key="8">
    <source>
        <dbReference type="ARBA" id="ARBA00022989"/>
    </source>
</evidence>
<reference evidence="15" key="1">
    <citation type="submission" date="2022-11" db="EMBL/GenBank/DDBJ databases">
        <authorList>
            <person name="Mo P."/>
        </authorList>
    </citation>
    <scope>NUCLEOTIDE SEQUENCE</scope>
    <source>
        <strain evidence="15">HUAS 11-8</strain>
    </source>
</reference>
<feature type="domain" description="HAMP" evidence="14">
    <location>
        <begin position="216"/>
        <end position="278"/>
    </location>
</feature>
<dbReference type="InterPro" id="IPR004358">
    <property type="entry name" value="Sig_transdc_His_kin-like_C"/>
</dbReference>
<dbReference type="Pfam" id="PF00512">
    <property type="entry name" value="HisKA"/>
    <property type="match status" value="1"/>
</dbReference>
<feature type="domain" description="Histidine kinase" evidence="13">
    <location>
        <begin position="293"/>
        <end position="507"/>
    </location>
</feature>
<dbReference type="SMART" id="SM00304">
    <property type="entry name" value="HAMP"/>
    <property type="match status" value="1"/>
</dbReference>
<feature type="region of interest" description="Disordered" evidence="11">
    <location>
        <begin position="63"/>
        <end position="86"/>
    </location>
</feature>
<dbReference type="Gene3D" id="1.10.287.130">
    <property type="match status" value="1"/>
</dbReference>
<dbReference type="SUPFAM" id="SSF47384">
    <property type="entry name" value="Homodimeric domain of signal transducing histidine kinase"/>
    <property type="match status" value="1"/>
</dbReference>
<comment type="catalytic activity">
    <reaction evidence="1">
        <text>ATP + protein L-histidine = ADP + protein N-phospho-L-histidine.</text>
        <dbReference type="EC" id="2.7.13.3"/>
    </reaction>
</comment>
<accession>A0ABY7B142</accession>
<keyword evidence="10 12" id="KW-0472">Membrane</keyword>
<dbReference type="CDD" id="cd06225">
    <property type="entry name" value="HAMP"/>
    <property type="match status" value="1"/>
</dbReference>
<dbReference type="GO" id="GO:0016301">
    <property type="term" value="F:kinase activity"/>
    <property type="evidence" value="ECO:0007669"/>
    <property type="project" value="UniProtKB-KW"/>
</dbReference>
<dbReference type="Gene3D" id="6.10.340.10">
    <property type="match status" value="1"/>
</dbReference>
<gene>
    <name evidence="15" type="ORF">ORV05_35030</name>
</gene>
<evidence type="ECO:0000256" key="12">
    <source>
        <dbReference type="SAM" id="Phobius"/>
    </source>
</evidence>
<evidence type="ECO:0000256" key="3">
    <source>
        <dbReference type="ARBA" id="ARBA00012438"/>
    </source>
</evidence>
<dbReference type="SMART" id="SM00388">
    <property type="entry name" value="HisKA"/>
    <property type="match status" value="1"/>
</dbReference>
<evidence type="ECO:0000259" key="14">
    <source>
        <dbReference type="PROSITE" id="PS50885"/>
    </source>
</evidence>
<dbReference type="PROSITE" id="PS50109">
    <property type="entry name" value="HIS_KIN"/>
    <property type="match status" value="1"/>
</dbReference>
<evidence type="ECO:0000256" key="1">
    <source>
        <dbReference type="ARBA" id="ARBA00000085"/>
    </source>
</evidence>
<comment type="subcellular location">
    <subcellularLocation>
        <location evidence="2">Cell membrane</location>
    </subcellularLocation>
</comment>
<evidence type="ECO:0000256" key="6">
    <source>
        <dbReference type="ARBA" id="ARBA00022692"/>
    </source>
</evidence>
<evidence type="ECO:0000259" key="13">
    <source>
        <dbReference type="PROSITE" id="PS50109"/>
    </source>
</evidence>
<keyword evidence="9" id="KW-0902">Two-component regulatory system</keyword>
<dbReference type="Pfam" id="PF02518">
    <property type="entry name" value="HATPase_c"/>
    <property type="match status" value="1"/>
</dbReference>
<dbReference type="InterPro" id="IPR003594">
    <property type="entry name" value="HATPase_dom"/>
</dbReference>
<evidence type="ECO:0000256" key="2">
    <source>
        <dbReference type="ARBA" id="ARBA00004236"/>
    </source>
</evidence>
<dbReference type="InterPro" id="IPR036097">
    <property type="entry name" value="HisK_dim/P_sf"/>
</dbReference>
<evidence type="ECO:0000256" key="4">
    <source>
        <dbReference type="ARBA" id="ARBA00022553"/>
    </source>
</evidence>
<evidence type="ECO:0000256" key="10">
    <source>
        <dbReference type="ARBA" id="ARBA00023136"/>
    </source>
</evidence>
<name>A0ABY7B142_9PSEU</name>
<dbReference type="EMBL" id="CP113836">
    <property type="protein sequence ID" value="WAL66010.1"/>
    <property type="molecule type" value="Genomic_DNA"/>
</dbReference>
<sequence>MSSNQQPSRRRSTRFLPSSLRGKLIAQVIVLLAVVCLVVGAVTELALHGFLLHQLDNRLSAASERGIRPPPSGATSQPGKEHPPEALRVPGQGIGTLNVAVDPAGGVHAGVLKGAPAQGEHEAEGEGDRFPSEAVPQAQLHLLVNLPTDGRSRSVDLGPLGEYRVMSVHARDGGILITGLPLADVTATLWQLGLIFGGVALGGLLLAGAVGAATIRRTMRPLDRLARTAAQVSELPLDRGEVALSVRVAEVDTDPGTEVGKVGAALNRMLEHVASALKARQESESRVRQFVADASHELRTPLAAIRGYAELTRRSGEQVPSDIEFAMSRVESESTRMTTLVEELLLLARLDSGRQRVHEPVDLTRLVMDAVADAQATGPGHRWLLEVPPEPITVIGDADQLHQVVINLLNNARTHTPAGTGVTTALSIVDDRVRLTVVDNGPGIPREVLPEVFERFARGDTSRSRAAGSTGLGLAIVAAVVAAHHGEVSVRSRPGATEFVVRLPRAKDADEPARATAP</sequence>
<dbReference type="Pfam" id="PF00672">
    <property type="entry name" value="HAMP"/>
    <property type="match status" value="1"/>
</dbReference>
<evidence type="ECO:0000256" key="9">
    <source>
        <dbReference type="ARBA" id="ARBA00023012"/>
    </source>
</evidence>
<keyword evidence="16" id="KW-1185">Reference proteome</keyword>
<dbReference type="PANTHER" id="PTHR45436:SF5">
    <property type="entry name" value="SENSOR HISTIDINE KINASE TRCS"/>
    <property type="match status" value="1"/>
</dbReference>
<dbReference type="PANTHER" id="PTHR45436">
    <property type="entry name" value="SENSOR HISTIDINE KINASE YKOH"/>
    <property type="match status" value="1"/>
</dbReference>
<keyword evidence="8 12" id="KW-1133">Transmembrane helix</keyword>
<dbReference type="Gene3D" id="3.30.565.10">
    <property type="entry name" value="Histidine kinase-like ATPase, C-terminal domain"/>
    <property type="match status" value="1"/>
</dbReference>
<evidence type="ECO:0000256" key="11">
    <source>
        <dbReference type="SAM" id="MobiDB-lite"/>
    </source>
</evidence>
<keyword evidence="6 12" id="KW-0812">Transmembrane</keyword>
<dbReference type="SUPFAM" id="SSF55874">
    <property type="entry name" value="ATPase domain of HSP90 chaperone/DNA topoisomerase II/histidine kinase"/>
    <property type="match status" value="1"/>
</dbReference>
<evidence type="ECO:0000313" key="15">
    <source>
        <dbReference type="EMBL" id="WAL66010.1"/>
    </source>
</evidence>
<keyword evidence="4" id="KW-0597">Phosphoprotein</keyword>
<evidence type="ECO:0000313" key="16">
    <source>
        <dbReference type="Proteomes" id="UP001163203"/>
    </source>
</evidence>
<dbReference type="EC" id="2.7.13.3" evidence="3"/>
<dbReference type="InterPro" id="IPR005467">
    <property type="entry name" value="His_kinase_dom"/>
</dbReference>
<dbReference type="CDD" id="cd00075">
    <property type="entry name" value="HATPase"/>
    <property type="match status" value="1"/>
</dbReference>